<evidence type="ECO:0000313" key="2">
    <source>
        <dbReference type="Proteomes" id="UP000193467"/>
    </source>
</evidence>
<evidence type="ECO:0008006" key="3">
    <source>
        <dbReference type="Google" id="ProtNLM"/>
    </source>
</evidence>
<protein>
    <recommendedName>
        <fullName evidence="3">F-box domain-containing protein</fullName>
    </recommendedName>
</protein>
<proteinExistence type="predicted"/>
<sequence length="364" mass="41464">MVVPSLPIEIVEHIIKQSLPPLRSTAFQKRYELLRTFALVDSRWRVVAQRELGKHVLLKKTRFEKIAVLNGFVPEYLKQATSVWVEAEDGKAAALRETAFRILKECRRVQELAVGWTTTESKFYWAAQDLRSLKGHGIDFLLEATIPSFSRLTYLELVEPLLASVNGVWSRFLNPTTLPSLRCLKLHRHIESDFVRGDPGQLNDLNDVFDPLLSLAAQLQVLAIHEVGEQDIINRFKTEDWKRFDELQYLAIGKGSNCLSTWSHTPDSIPPKLKTLVILDLGDGSDQDEVYQELQGVVAQWRGEIGRQLVIKRQAAVEKDDAGAVMGARESLLRSESAERRQIVVREVLANGSFDDWETFFDVW</sequence>
<dbReference type="AlphaFoldDB" id="A0A1Y2E503"/>
<dbReference type="Gene3D" id="3.80.10.10">
    <property type="entry name" value="Ribonuclease Inhibitor"/>
    <property type="match status" value="1"/>
</dbReference>
<gene>
    <name evidence="1" type="ORF">BCR35DRAFT_334561</name>
</gene>
<accession>A0A1Y2E503</accession>
<organism evidence="1 2">
    <name type="scientific">Leucosporidium creatinivorum</name>
    <dbReference type="NCBI Taxonomy" id="106004"/>
    <lineage>
        <taxon>Eukaryota</taxon>
        <taxon>Fungi</taxon>
        <taxon>Dikarya</taxon>
        <taxon>Basidiomycota</taxon>
        <taxon>Pucciniomycotina</taxon>
        <taxon>Microbotryomycetes</taxon>
        <taxon>Leucosporidiales</taxon>
        <taxon>Leucosporidium</taxon>
    </lineage>
</organism>
<dbReference type="InterPro" id="IPR032675">
    <property type="entry name" value="LRR_dom_sf"/>
</dbReference>
<reference evidence="1 2" key="1">
    <citation type="submission" date="2016-07" db="EMBL/GenBank/DDBJ databases">
        <title>Pervasive Adenine N6-methylation of Active Genes in Fungi.</title>
        <authorList>
            <consortium name="DOE Joint Genome Institute"/>
            <person name="Mondo S.J."/>
            <person name="Dannebaum R.O."/>
            <person name="Kuo R.C."/>
            <person name="Labutti K."/>
            <person name="Haridas S."/>
            <person name="Kuo A."/>
            <person name="Salamov A."/>
            <person name="Ahrendt S.R."/>
            <person name="Lipzen A."/>
            <person name="Sullivan W."/>
            <person name="Andreopoulos W.B."/>
            <person name="Clum A."/>
            <person name="Lindquist E."/>
            <person name="Daum C."/>
            <person name="Ramamoorthy G.K."/>
            <person name="Gryganskyi A."/>
            <person name="Culley D."/>
            <person name="Magnuson J.K."/>
            <person name="James T.Y."/>
            <person name="O'Malley M.A."/>
            <person name="Stajich J.E."/>
            <person name="Spatafora J.W."/>
            <person name="Visel A."/>
            <person name="Grigoriev I.V."/>
        </authorList>
    </citation>
    <scope>NUCLEOTIDE SEQUENCE [LARGE SCALE GENOMIC DNA]</scope>
    <source>
        <strain evidence="1 2">62-1032</strain>
    </source>
</reference>
<comment type="caution">
    <text evidence="1">The sequence shown here is derived from an EMBL/GenBank/DDBJ whole genome shotgun (WGS) entry which is preliminary data.</text>
</comment>
<name>A0A1Y2E503_9BASI</name>
<dbReference type="EMBL" id="MCGR01000063">
    <property type="protein sequence ID" value="ORY66631.1"/>
    <property type="molecule type" value="Genomic_DNA"/>
</dbReference>
<dbReference type="OrthoDB" id="2519531at2759"/>
<dbReference type="Proteomes" id="UP000193467">
    <property type="component" value="Unassembled WGS sequence"/>
</dbReference>
<evidence type="ECO:0000313" key="1">
    <source>
        <dbReference type="EMBL" id="ORY66631.1"/>
    </source>
</evidence>
<keyword evidence="2" id="KW-1185">Reference proteome</keyword>
<dbReference type="InParanoid" id="A0A1Y2E503"/>